<protein>
    <submittedName>
        <fullName evidence="3">Uncharacterized protein</fullName>
    </submittedName>
</protein>
<keyword evidence="4" id="KW-1185">Reference proteome</keyword>
<accession>A0A372NQL5</accession>
<name>A0A372NQL5_9SPHI</name>
<dbReference type="EMBL" id="QWDC01000003">
    <property type="protein sequence ID" value="RFZ90917.1"/>
    <property type="molecule type" value="Genomic_DNA"/>
</dbReference>
<gene>
    <name evidence="3" type="ORF">D0C36_18380</name>
</gene>
<reference evidence="3 4" key="1">
    <citation type="submission" date="2018-08" db="EMBL/GenBank/DDBJ databases">
        <title>Mucilaginibacter sp. MYSH2.</title>
        <authorList>
            <person name="Seo T."/>
        </authorList>
    </citation>
    <scope>NUCLEOTIDE SEQUENCE [LARGE SCALE GENOMIC DNA]</scope>
    <source>
        <strain evidence="3 4">MYSH2</strain>
    </source>
</reference>
<evidence type="ECO:0000256" key="2">
    <source>
        <dbReference type="SAM" id="SignalP"/>
    </source>
</evidence>
<evidence type="ECO:0000313" key="4">
    <source>
        <dbReference type="Proteomes" id="UP000264217"/>
    </source>
</evidence>
<dbReference type="Proteomes" id="UP000264217">
    <property type="component" value="Unassembled WGS sequence"/>
</dbReference>
<dbReference type="RefSeq" id="WP_117393119.1">
    <property type="nucleotide sequence ID" value="NZ_QWDC01000003.1"/>
</dbReference>
<comment type="caution">
    <text evidence="3">The sequence shown here is derived from an EMBL/GenBank/DDBJ whole genome shotgun (WGS) entry which is preliminary data.</text>
</comment>
<proteinExistence type="predicted"/>
<feature type="signal peptide" evidence="2">
    <location>
        <begin position="1"/>
        <end position="19"/>
    </location>
</feature>
<evidence type="ECO:0000313" key="3">
    <source>
        <dbReference type="EMBL" id="RFZ90917.1"/>
    </source>
</evidence>
<feature type="chain" id="PRO_5016827491" evidence="2">
    <location>
        <begin position="20"/>
        <end position="308"/>
    </location>
</feature>
<feature type="region of interest" description="Disordered" evidence="1">
    <location>
        <begin position="282"/>
        <end position="308"/>
    </location>
</feature>
<dbReference type="AlphaFoldDB" id="A0A372NQL5"/>
<organism evidence="3 4">
    <name type="scientific">Mucilaginibacter conchicola</name>
    <dbReference type="NCBI Taxonomy" id="2303333"/>
    <lineage>
        <taxon>Bacteria</taxon>
        <taxon>Pseudomonadati</taxon>
        <taxon>Bacteroidota</taxon>
        <taxon>Sphingobacteriia</taxon>
        <taxon>Sphingobacteriales</taxon>
        <taxon>Sphingobacteriaceae</taxon>
        <taxon>Mucilaginibacter</taxon>
    </lineage>
</organism>
<keyword evidence="2" id="KW-0732">Signal</keyword>
<evidence type="ECO:0000256" key="1">
    <source>
        <dbReference type="SAM" id="MobiDB-lite"/>
    </source>
</evidence>
<dbReference type="OrthoDB" id="788168at2"/>
<sequence length="308" mass="35957">MKGFFIALILFCGLNTAFAQHSDEVTNLKNLRMYQDSLRILGKKFINDTVDMERKNANYKFIRTLVMALKVPHSFNFPFDSLKTVSILNAPDNRFRIFTWPVMNQDGSYRYYGTIQMNTGDRLLMHPLEDYTPLIKSPQDTVTDNRKWYGAQYYKVVRVSASRPYYVLLGWKGNNVRSTKKVIEILSFDRDDKPVFGMPAFSGDKNRQNAKRIIFEYTRQASMLLRHVPDQDLIVFDHLAPPDDKMKDRPETFGPDLSYDGYRLRNGQWQFVENLDMRNIPQPADDGFVDPKIQSRADKKAVPVRKRN</sequence>